<evidence type="ECO:0000313" key="3">
    <source>
        <dbReference type="EMBL" id="NEM90631.1"/>
    </source>
</evidence>
<dbReference type="Gene3D" id="2.30.130.40">
    <property type="entry name" value="LON domain-like"/>
    <property type="match status" value="1"/>
</dbReference>
<dbReference type="Proteomes" id="UP000479756">
    <property type="component" value="Unassembled WGS sequence"/>
</dbReference>
<dbReference type="PANTHER" id="PTHR46732">
    <property type="entry name" value="ATP-DEPENDENT PROTEASE LA (LON) DOMAIN PROTEIN"/>
    <property type="match status" value="1"/>
</dbReference>
<dbReference type="Pfam" id="PF02190">
    <property type="entry name" value="LON_substr_bdg"/>
    <property type="match status" value="1"/>
</dbReference>
<evidence type="ECO:0000259" key="2">
    <source>
        <dbReference type="PROSITE" id="PS51787"/>
    </source>
</evidence>
<gene>
    <name evidence="3" type="ORF">G3T37_04610</name>
</gene>
<dbReference type="InterPro" id="IPR015947">
    <property type="entry name" value="PUA-like_sf"/>
</dbReference>
<accession>A0A7C9PMA6</accession>
<dbReference type="PROSITE" id="PS51787">
    <property type="entry name" value="LON_N"/>
    <property type="match status" value="1"/>
</dbReference>
<feature type="compositionally biased region" description="Acidic residues" evidence="1">
    <location>
        <begin position="197"/>
        <end position="220"/>
    </location>
</feature>
<reference evidence="3 4" key="1">
    <citation type="journal article" date="2014" name="Int. J. Syst. Evol. Microbiol.">
        <title>Description of Galbitalea soli gen. nov., sp. nov., and Frondihabitans sucicola sp. nov.</title>
        <authorList>
            <person name="Kim S.J."/>
            <person name="Lim J.M."/>
            <person name="Ahn J.H."/>
            <person name="Weon H.Y."/>
            <person name="Hamada M."/>
            <person name="Suzuki K."/>
            <person name="Ahn T.Y."/>
            <person name="Kwon S.W."/>
        </authorList>
    </citation>
    <scope>NUCLEOTIDE SEQUENCE [LARGE SCALE GENOMIC DNA]</scope>
    <source>
        <strain evidence="3 4">NBRC 108727</strain>
    </source>
</reference>
<proteinExistence type="predicted"/>
<comment type="caution">
    <text evidence="3">The sequence shown here is derived from an EMBL/GenBank/DDBJ whole genome shotgun (WGS) entry which is preliminary data.</text>
</comment>
<protein>
    <submittedName>
        <fullName evidence="3">Peptidase S16</fullName>
    </submittedName>
</protein>
<evidence type="ECO:0000256" key="1">
    <source>
        <dbReference type="SAM" id="MobiDB-lite"/>
    </source>
</evidence>
<dbReference type="SUPFAM" id="SSF88697">
    <property type="entry name" value="PUA domain-like"/>
    <property type="match status" value="1"/>
</dbReference>
<keyword evidence="4" id="KW-1185">Reference proteome</keyword>
<organism evidence="3 4">
    <name type="scientific">Galbitalea soli</name>
    <dbReference type="NCBI Taxonomy" id="1268042"/>
    <lineage>
        <taxon>Bacteria</taxon>
        <taxon>Bacillati</taxon>
        <taxon>Actinomycetota</taxon>
        <taxon>Actinomycetes</taxon>
        <taxon>Micrococcales</taxon>
        <taxon>Microbacteriaceae</taxon>
        <taxon>Galbitalea</taxon>
    </lineage>
</organism>
<feature type="region of interest" description="Disordered" evidence="1">
    <location>
        <begin position="193"/>
        <end position="220"/>
    </location>
</feature>
<dbReference type="InterPro" id="IPR003111">
    <property type="entry name" value="Lon_prtase_N"/>
</dbReference>
<name>A0A7C9PMA6_9MICO</name>
<evidence type="ECO:0000313" key="4">
    <source>
        <dbReference type="Proteomes" id="UP000479756"/>
    </source>
</evidence>
<dbReference type="SMART" id="SM00464">
    <property type="entry name" value="LON"/>
    <property type="match status" value="1"/>
</dbReference>
<feature type="domain" description="Lon N-terminal" evidence="2">
    <location>
        <begin position="1"/>
        <end position="190"/>
    </location>
</feature>
<dbReference type="AlphaFoldDB" id="A0A7C9PMA6"/>
<dbReference type="EMBL" id="JAAGWZ010000001">
    <property type="protein sequence ID" value="NEM90631.1"/>
    <property type="molecule type" value="Genomic_DNA"/>
</dbReference>
<dbReference type="InterPro" id="IPR046336">
    <property type="entry name" value="Lon_prtase_N_sf"/>
</dbReference>
<sequence length="220" mass="24529">MFPLGSVLFPCMPLPLRIFEERYLVMLARILENEPAEFGVVLIERGQEVGGGEQRFRYGTVAQITELEGAEGFVSVLAQGERRIEIVEWLDDDPFPRAEVRVLPELEWDASLEPLRLRAEQQVRRTLARVSEFADQRWAATVELSDDPVESSWQLAGIAPLGELDQIALLRSASLDALLSGIIELTIAAEETLGAFGDEDDEDPGIDDPEYQAGDEDDDE</sequence>
<dbReference type="PANTHER" id="PTHR46732:SF8">
    <property type="entry name" value="ATP-DEPENDENT PROTEASE LA (LON) DOMAIN PROTEIN"/>
    <property type="match status" value="1"/>
</dbReference>